<organism evidence="2 3">
    <name type="scientific">Burkholderia ambifaria MEX-5</name>
    <dbReference type="NCBI Taxonomy" id="396597"/>
    <lineage>
        <taxon>Bacteria</taxon>
        <taxon>Pseudomonadati</taxon>
        <taxon>Pseudomonadota</taxon>
        <taxon>Betaproteobacteria</taxon>
        <taxon>Burkholderiales</taxon>
        <taxon>Burkholderiaceae</taxon>
        <taxon>Burkholderia</taxon>
        <taxon>Burkholderia cepacia complex</taxon>
    </lineage>
</organism>
<feature type="compositionally biased region" description="Basic and acidic residues" evidence="1">
    <location>
        <begin position="102"/>
        <end position="113"/>
    </location>
</feature>
<feature type="region of interest" description="Disordered" evidence="1">
    <location>
        <begin position="102"/>
        <end position="121"/>
    </location>
</feature>
<gene>
    <name evidence="2" type="ORF">BamMEX5DRAFT_6793</name>
</gene>
<name>B1TG77_9BURK</name>
<dbReference type="AlphaFoldDB" id="B1TG77"/>
<feature type="compositionally biased region" description="Basic and acidic residues" evidence="1">
    <location>
        <begin position="512"/>
        <end position="544"/>
    </location>
</feature>
<evidence type="ECO:0000313" key="3">
    <source>
        <dbReference type="Proteomes" id="UP000004814"/>
    </source>
</evidence>
<feature type="region of interest" description="Disordered" evidence="1">
    <location>
        <begin position="507"/>
        <end position="544"/>
    </location>
</feature>
<dbReference type="Proteomes" id="UP000004814">
    <property type="component" value="Unassembled WGS sequence"/>
</dbReference>
<dbReference type="EMBL" id="ABLK01000471">
    <property type="protein sequence ID" value="EDT37428.1"/>
    <property type="molecule type" value="Genomic_DNA"/>
</dbReference>
<comment type="caution">
    <text evidence="2">The sequence shown here is derived from an EMBL/GenBank/DDBJ whole genome shotgun (WGS) entry which is preliminary data.</text>
</comment>
<evidence type="ECO:0000256" key="1">
    <source>
        <dbReference type="SAM" id="MobiDB-lite"/>
    </source>
</evidence>
<reference evidence="2 3" key="1">
    <citation type="submission" date="2008-03" db="EMBL/GenBank/DDBJ databases">
        <title>Sequencing of the draft genome and assembly of Burkholderia ambifaria MEX-5.</title>
        <authorList>
            <consortium name="US DOE Joint Genome Institute (JGI-PGF)"/>
            <person name="Copeland A."/>
            <person name="Lucas S."/>
            <person name="Lapidus A."/>
            <person name="Glavina del Rio T."/>
            <person name="Dalin E."/>
            <person name="Tice H."/>
            <person name="Bruce D."/>
            <person name="Goodwin L."/>
            <person name="Pitluck S."/>
            <person name="Larimer F."/>
            <person name="Land M.L."/>
            <person name="Hauser L."/>
            <person name="Tiedje J."/>
            <person name="Richardson P."/>
        </authorList>
    </citation>
    <scope>NUCLEOTIDE SEQUENCE [LARGE SCALE GENOMIC DNA]</scope>
    <source>
        <strain evidence="2 3">MEX-5</strain>
    </source>
</reference>
<sequence>MRVHVLHERRQVLRDRREQDLAHAVVVLGQQVLLETVALVQAERYRHRLVAAELLELFDSVFQDVHRLQARLQVVAALLKARDVVEVGLHVRDELLVADRRPGPAAEREREGRDEAEEGRVAQPGLGRARELAHGLAVREDHLGEQVAQEEAVLRERAVRLRQCARVEAEAVRDALRGGAVGFAFLQRAGEVEAAEDRLVLERVVLEQRREERAQRRLDRREFEREAQLARRQLVAARQRQLRDADFLQAFVQLLEALVEQRDDVTLLVRLVGQGGAPHAVVLVLVAAAEEFGEAGDQVGLREHHVDRREHLELFRELLNALTEVLREVDRKFGAVAGEFGDARGDDDAVDRRLRTVALQQAEEAEPFAAVFLVHRVAAGRVEQDPFGREEPVAVARAADAVDHGAVLVRERKLQAGVQHGAALARGRVADHDVPRQFVQGGAARHLADLRRLDRLHRIGQARAQHVEVGGLRVGRERGRGRRGDLAGFRLLFQHLAQLLVRALHAPAAPQRDAEPQHEDRREGERRPQERQLQHVGDDEENRR</sequence>
<protein>
    <submittedName>
        <fullName evidence="2">Uncharacterized protein</fullName>
    </submittedName>
</protein>
<accession>B1TG77</accession>
<proteinExistence type="predicted"/>
<evidence type="ECO:0000313" key="2">
    <source>
        <dbReference type="EMBL" id="EDT37428.1"/>
    </source>
</evidence>